<dbReference type="Gene3D" id="3.40.50.10190">
    <property type="entry name" value="BRCT domain"/>
    <property type="match status" value="1"/>
</dbReference>
<dbReference type="RefSeq" id="WP_349684584.1">
    <property type="nucleotide sequence ID" value="NZ_JBEGDD010000006.1"/>
</dbReference>
<dbReference type="Proteomes" id="UP001445732">
    <property type="component" value="Unassembled WGS sequence"/>
</dbReference>
<reference evidence="1 2" key="1">
    <citation type="submission" date="2024-06" db="EMBL/GenBank/DDBJ databases">
        <title>Brevundimonas sp. C11.</title>
        <authorList>
            <person name="Maltman C."/>
        </authorList>
    </citation>
    <scope>NUCLEOTIDE SEQUENCE [LARGE SCALE GENOMIC DNA]</scope>
    <source>
        <strain evidence="1 2">C11</strain>
    </source>
</reference>
<keyword evidence="2" id="KW-1185">Reference proteome</keyword>
<protein>
    <recommendedName>
        <fullName evidence="3">NAD-dependent DNA ligase</fullName>
    </recommendedName>
</protein>
<evidence type="ECO:0008006" key="3">
    <source>
        <dbReference type="Google" id="ProtNLM"/>
    </source>
</evidence>
<dbReference type="EMBL" id="JBEGDD010000006">
    <property type="protein sequence ID" value="MEQ7155434.1"/>
    <property type="molecule type" value="Genomic_DNA"/>
</dbReference>
<dbReference type="SUPFAM" id="SSF158682">
    <property type="entry name" value="TerB-like"/>
    <property type="match status" value="1"/>
</dbReference>
<evidence type="ECO:0000313" key="2">
    <source>
        <dbReference type="Proteomes" id="UP001445732"/>
    </source>
</evidence>
<dbReference type="CDD" id="cd17748">
    <property type="entry name" value="BRCT_DNA_ligase_like"/>
    <property type="match status" value="1"/>
</dbReference>
<organism evidence="1 2">
    <name type="scientific">Brevundimonas aurifodinae</name>
    <dbReference type="NCBI Taxonomy" id="1508312"/>
    <lineage>
        <taxon>Bacteria</taxon>
        <taxon>Pseudomonadati</taxon>
        <taxon>Pseudomonadota</taxon>
        <taxon>Alphaproteobacteria</taxon>
        <taxon>Caulobacterales</taxon>
        <taxon>Caulobacteraceae</taxon>
        <taxon>Brevundimonas</taxon>
    </lineage>
</organism>
<dbReference type="InterPro" id="IPR036420">
    <property type="entry name" value="BRCT_dom_sf"/>
</dbReference>
<accession>A0ABV1NP80</accession>
<proteinExistence type="predicted"/>
<gene>
    <name evidence="1" type="ORF">ABN401_09440</name>
</gene>
<comment type="caution">
    <text evidence="1">The sequence shown here is derived from an EMBL/GenBank/DDBJ whole genome shotgun (WGS) entry which is preliminary data.</text>
</comment>
<name>A0ABV1NP80_9CAUL</name>
<evidence type="ECO:0000313" key="1">
    <source>
        <dbReference type="EMBL" id="MEQ7155434.1"/>
    </source>
</evidence>
<sequence length="201" mass="22317">MEEAVFNKLGDDRITSRQIDELIGLARGLAADGDLNHSEVEFLQKWLAANLAISQQPLIRTLYHRINAVLADGVVDEEEKSTLLDTLNSLSNRDFELGEVMKPASLPLCDPAPLLRFERQAYCFTGTFIFGQRKDCEQAVAERGGSAGSLTQKTNVLVVGAYATDSWKHSSFGNKILKASDWRDQGRSIAIVSEQHWSSYL</sequence>
<dbReference type="InterPro" id="IPR029024">
    <property type="entry name" value="TerB-like"/>
</dbReference>